<evidence type="ECO:0000256" key="1">
    <source>
        <dbReference type="SAM" id="MobiDB-lite"/>
    </source>
</evidence>
<dbReference type="EMBL" id="JAMKFB020000016">
    <property type="protein sequence ID" value="KAL0171063.1"/>
    <property type="molecule type" value="Genomic_DNA"/>
</dbReference>
<feature type="region of interest" description="Disordered" evidence="1">
    <location>
        <begin position="19"/>
        <end position="116"/>
    </location>
</feature>
<feature type="compositionally biased region" description="Polar residues" evidence="1">
    <location>
        <begin position="41"/>
        <end position="68"/>
    </location>
</feature>
<accession>A0ABD0PD54</accession>
<comment type="caution">
    <text evidence="2">The sequence shown here is derived from an EMBL/GenBank/DDBJ whole genome shotgun (WGS) entry which is preliminary data.</text>
</comment>
<feature type="non-terminal residue" evidence="2">
    <location>
        <position position="1"/>
    </location>
</feature>
<protein>
    <submittedName>
        <fullName evidence="2">Uncharacterized protein</fullName>
    </submittedName>
</protein>
<proteinExistence type="predicted"/>
<gene>
    <name evidence="2" type="ORF">M9458_031374</name>
</gene>
<evidence type="ECO:0000313" key="3">
    <source>
        <dbReference type="Proteomes" id="UP001529510"/>
    </source>
</evidence>
<dbReference type="AlphaFoldDB" id="A0ABD0PD54"/>
<feature type="compositionally biased region" description="Low complexity" evidence="1">
    <location>
        <begin position="19"/>
        <end position="35"/>
    </location>
</feature>
<sequence length="116" mass="12842">GVALDTSKLQADQRLSQYSFGQQQQQVQKGLVPAQTHALRPSSQTAQHHLHNMQNLHKSQNFQMQSLKRPNPASYGSADASQTDAQTENRSDQHAHPLSSLHQMSPALSGDLDLYN</sequence>
<keyword evidence="3" id="KW-1185">Reference proteome</keyword>
<feature type="non-terminal residue" evidence="2">
    <location>
        <position position="116"/>
    </location>
</feature>
<evidence type="ECO:0000313" key="2">
    <source>
        <dbReference type="EMBL" id="KAL0171063.1"/>
    </source>
</evidence>
<name>A0ABD0PD54_CIRMR</name>
<dbReference type="Proteomes" id="UP001529510">
    <property type="component" value="Unassembled WGS sequence"/>
</dbReference>
<organism evidence="2 3">
    <name type="scientific">Cirrhinus mrigala</name>
    <name type="common">Mrigala</name>
    <dbReference type="NCBI Taxonomy" id="683832"/>
    <lineage>
        <taxon>Eukaryota</taxon>
        <taxon>Metazoa</taxon>
        <taxon>Chordata</taxon>
        <taxon>Craniata</taxon>
        <taxon>Vertebrata</taxon>
        <taxon>Euteleostomi</taxon>
        <taxon>Actinopterygii</taxon>
        <taxon>Neopterygii</taxon>
        <taxon>Teleostei</taxon>
        <taxon>Ostariophysi</taxon>
        <taxon>Cypriniformes</taxon>
        <taxon>Cyprinidae</taxon>
        <taxon>Labeoninae</taxon>
        <taxon>Labeonini</taxon>
        <taxon>Cirrhinus</taxon>
    </lineage>
</organism>
<reference evidence="2 3" key="1">
    <citation type="submission" date="2024-05" db="EMBL/GenBank/DDBJ databases">
        <title>Genome sequencing and assembly of Indian major carp, Cirrhinus mrigala (Hamilton, 1822).</title>
        <authorList>
            <person name="Mohindra V."/>
            <person name="Chowdhury L.M."/>
            <person name="Lal K."/>
            <person name="Jena J.K."/>
        </authorList>
    </citation>
    <scope>NUCLEOTIDE SEQUENCE [LARGE SCALE GENOMIC DNA]</scope>
    <source>
        <strain evidence="2">CM1030</strain>
        <tissue evidence="2">Blood</tissue>
    </source>
</reference>